<gene>
    <name evidence="3" type="ordered locus">Deipe_2371</name>
</gene>
<sequence>MPQTNQLRPTRTLQFTLLGLTSLLAACGTVGPQPGPESSEVQADQQILTPLALPADAHPIKGSTASSATSDSKASRYSWDDQLSTWWSASSLGSWVRYDLGSEKTIDSISLAFYRGANRKATFDVELSRDGSNWTKVLSKVTSSGSTTNLERYNVSDQSARYIRVTNHGNTENSAIAITEAVVHGVGSTSSSGDTTTSTGRTYYVDCSNGSDSNSGTSTGSAWRSVGKVNNSWLNAGERLLLKRGCTWNGPLNARWNGTSSAPIVIGAYGEGDLPRLYGGNPGAVAITGTHQIIENLQVTADKPAPYKYAVKCKTTPMGWRIGFAFTNGARHNTVRHSKAYGLTGGVHLAVGATYNKVLNNTLTNNTTMSSNTNDPALDNSGAWGVLINGDHNEVAYNYFSGNSACSEKYTIEGASLEVFRASNNYFHHNTSINDTTFTEMGGKPDDRAENNVYAYNLFASLNTPYKTGEMLVIRGWKSYWGANPGTKFYNNTAFNVNVGIYCGEGCDSSILSARNNIIVMRSDATKAALWTDGNIDEGNNIYWRNGGGNPGVTRPGGVSSSSRITEPRFVDAWGRNFDLRSDSPAVNKGVYAPVQNLGIRLDLKNRNNFVGGALDLGALERQ</sequence>
<reference evidence="4" key="1">
    <citation type="submission" date="2012-03" db="EMBL/GenBank/DDBJ databases">
        <title>Complete sequence of chromosome of Deinococcus peraridilitoris DSM 19664.</title>
        <authorList>
            <person name="Lucas S."/>
            <person name="Copeland A."/>
            <person name="Lapidus A."/>
            <person name="Glavina del Rio T."/>
            <person name="Dalin E."/>
            <person name="Tice H."/>
            <person name="Bruce D."/>
            <person name="Goodwin L."/>
            <person name="Pitluck S."/>
            <person name="Peters L."/>
            <person name="Mikhailova N."/>
            <person name="Lu M."/>
            <person name="Kyrpides N."/>
            <person name="Mavromatis K."/>
            <person name="Ivanova N."/>
            <person name="Brettin T."/>
            <person name="Detter J.C."/>
            <person name="Han C."/>
            <person name="Larimer F."/>
            <person name="Land M."/>
            <person name="Hauser L."/>
            <person name="Markowitz V."/>
            <person name="Cheng J.-F."/>
            <person name="Hugenholtz P."/>
            <person name="Woyke T."/>
            <person name="Wu D."/>
            <person name="Pukall R."/>
            <person name="Steenblock K."/>
            <person name="Brambilla E."/>
            <person name="Klenk H.-P."/>
            <person name="Eisen J.A."/>
        </authorList>
    </citation>
    <scope>NUCLEOTIDE SEQUENCE [LARGE SCALE GENOMIC DNA]</scope>
    <source>
        <strain evidence="4">DSM 19664 / LMG 22246 / CIP 109416 / KR-200</strain>
    </source>
</reference>
<dbReference type="InterPro" id="IPR012334">
    <property type="entry name" value="Pectin_lyas_fold"/>
</dbReference>
<evidence type="ECO:0000313" key="3">
    <source>
        <dbReference type="EMBL" id="AFZ67849.1"/>
    </source>
</evidence>
<dbReference type="Proteomes" id="UP000010467">
    <property type="component" value="Chromosome"/>
</dbReference>
<evidence type="ECO:0000259" key="2">
    <source>
        <dbReference type="PROSITE" id="PS50022"/>
    </source>
</evidence>
<keyword evidence="4" id="KW-1185">Reference proteome</keyword>
<dbReference type="PROSITE" id="PS50022">
    <property type="entry name" value="FA58C_3"/>
    <property type="match status" value="1"/>
</dbReference>
<name>L0A330_DEIPD</name>
<dbReference type="STRING" id="937777.Deipe_2371"/>
<evidence type="ECO:0000256" key="1">
    <source>
        <dbReference type="SAM" id="SignalP"/>
    </source>
</evidence>
<proteinExistence type="predicted"/>
<feature type="signal peptide" evidence="1">
    <location>
        <begin position="1"/>
        <end position="25"/>
    </location>
</feature>
<dbReference type="InterPro" id="IPR011050">
    <property type="entry name" value="Pectin_lyase_fold/virulence"/>
</dbReference>
<dbReference type="eggNOG" id="COG3291">
    <property type="taxonomic scope" value="Bacteria"/>
</dbReference>
<feature type="chain" id="PRO_5003939095" evidence="1">
    <location>
        <begin position="26"/>
        <end position="623"/>
    </location>
</feature>
<organism evidence="3 4">
    <name type="scientific">Deinococcus peraridilitoris (strain DSM 19664 / LMG 22246 / CIP 109416 / KR-200)</name>
    <dbReference type="NCBI Taxonomy" id="937777"/>
    <lineage>
        <taxon>Bacteria</taxon>
        <taxon>Thermotogati</taxon>
        <taxon>Deinococcota</taxon>
        <taxon>Deinococci</taxon>
        <taxon>Deinococcales</taxon>
        <taxon>Deinococcaceae</taxon>
        <taxon>Deinococcus</taxon>
    </lineage>
</organism>
<dbReference type="RefSeq" id="WP_015236151.1">
    <property type="nucleotide sequence ID" value="NC_019793.1"/>
</dbReference>
<dbReference type="HOGENOM" id="CLU_020401_0_0_0"/>
<dbReference type="Gene3D" id="2.60.120.260">
    <property type="entry name" value="Galactose-binding domain-like"/>
    <property type="match status" value="1"/>
</dbReference>
<evidence type="ECO:0000313" key="4">
    <source>
        <dbReference type="Proteomes" id="UP000010467"/>
    </source>
</evidence>
<dbReference type="EMBL" id="CP003382">
    <property type="protein sequence ID" value="AFZ67849.1"/>
    <property type="molecule type" value="Genomic_DNA"/>
</dbReference>
<accession>L0A330</accession>
<dbReference type="PATRIC" id="fig|937777.3.peg.2373"/>
<dbReference type="AlphaFoldDB" id="L0A330"/>
<feature type="domain" description="F5/8 type C" evidence="2">
    <location>
        <begin position="46"/>
        <end position="186"/>
    </location>
</feature>
<dbReference type="InterPro" id="IPR000421">
    <property type="entry name" value="FA58C"/>
</dbReference>
<dbReference type="KEGG" id="dpd:Deipe_2371"/>
<dbReference type="SUPFAM" id="SSF49785">
    <property type="entry name" value="Galactose-binding domain-like"/>
    <property type="match status" value="1"/>
</dbReference>
<dbReference type="InterPro" id="IPR008979">
    <property type="entry name" value="Galactose-bd-like_sf"/>
</dbReference>
<protein>
    <submittedName>
        <fullName evidence="3">F5/8 type C domain-containing protein</fullName>
    </submittedName>
</protein>
<dbReference type="Gene3D" id="2.160.20.10">
    <property type="entry name" value="Single-stranded right-handed beta-helix, Pectin lyase-like"/>
    <property type="match status" value="1"/>
</dbReference>
<dbReference type="SUPFAM" id="SSF51126">
    <property type="entry name" value="Pectin lyase-like"/>
    <property type="match status" value="1"/>
</dbReference>
<dbReference type="eggNOG" id="COG1409">
    <property type="taxonomic scope" value="Bacteria"/>
</dbReference>
<dbReference type="Pfam" id="PF22633">
    <property type="entry name" value="F5_F8_type_C_2"/>
    <property type="match status" value="1"/>
</dbReference>
<keyword evidence="1" id="KW-0732">Signal</keyword>